<dbReference type="PANTHER" id="PTHR43968:SF14">
    <property type="entry name" value="GLUTATHIONE S-TRANSFERASE"/>
    <property type="match status" value="1"/>
</dbReference>
<feature type="domain" description="GST N-terminal" evidence="2">
    <location>
        <begin position="42"/>
        <end position="126"/>
    </location>
</feature>
<dbReference type="CDD" id="cd00570">
    <property type="entry name" value="GST_N_family"/>
    <property type="match status" value="1"/>
</dbReference>
<dbReference type="EnsemblProtists" id="EOD25005">
    <property type="protein sequence ID" value="EOD25005"/>
    <property type="gene ID" value="EMIHUDRAFT_443703"/>
</dbReference>
<keyword evidence="5" id="KW-1185">Reference proteome</keyword>
<dbReference type="SUPFAM" id="SSF52833">
    <property type="entry name" value="Thioredoxin-like"/>
    <property type="match status" value="1"/>
</dbReference>
<evidence type="ECO:0000313" key="4">
    <source>
        <dbReference type="EnsemblProtists" id="EOD25005"/>
    </source>
</evidence>
<reference evidence="4" key="2">
    <citation type="submission" date="2024-10" db="UniProtKB">
        <authorList>
            <consortium name="EnsemblProtists"/>
        </authorList>
    </citation>
    <scope>IDENTIFICATION</scope>
</reference>
<dbReference type="PaxDb" id="2903-EOD25005"/>
<dbReference type="PROSITE" id="PS50405">
    <property type="entry name" value="GST_CTER"/>
    <property type="match status" value="1"/>
</dbReference>
<dbReference type="AlphaFoldDB" id="A0A0D3JNC0"/>
<feature type="domain" description="GST C-terminal" evidence="3">
    <location>
        <begin position="130"/>
        <end position="268"/>
    </location>
</feature>
<dbReference type="InterPro" id="IPR010987">
    <property type="entry name" value="Glutathione-S-Trfase_C-like"/>
</dbReference>
<proteinExistence type="predicted"/>
<evidence type="ECO:0000256" key="1">
    <source>
        <dbReference type="SAM" id="SignalP"/>
    </source>
</evidence>
<dbReference type="Gene3D" id="1.20.1050.10">
    <property type="match status" value="1"/>
</dbReference>
<dbReference type="Pfam" id="PF13410">
    <property type="entry name" value="GST_C_2"/>
    <property type="match status" value="1"/>
</dbReference>
<dbReference type="HOGENOM" id="CLU_034159_0_0_1"/>
<dbReference type="SFLD" id="SFLDG00358">
    <property type="entry name" value="Main_(cytGST)"/>
    <property type="match status" value="1"/>
</dbReference>
<feature type="signal peptide" evidence="1">
    <location>
        <begin position="1"/>
        <end position="16"/>
    </location>
</feature>
<dbReference type="eggNOG" id="KOG1422">
    <property type="taxonomic scope" value="Eukaryota"/>
</dbReference>
<dbReference type="SFLD" id="SFLDS00019">
    <property type="entry name" value="Glutathione_Transferase_(cytos"/>
    <property type="match status" value="1"/>
</dbReference>
<reference evidence="5" key="1">
    <citation type="journal article" date="2013" name="Nature">
        <title>Pan genome of the phytoplankton Emiliania underpins its global distribution.</title>
        <authorList>
            <person name="Read B.A."/>
            <person name="Kegel J."/>
            <person name="Klute M.J."/>
            <person name="Kuo A."/>
            <person name="Lefebvre S.C."/>
            <person name="Maumus F."/>
            <person name="Mayer C."/>
            <person name="Miller J."/>
            <person name="Monier A."/>
            <person name="Salamov A."/>
            <person name="Young J."/>
            <person name="Aguilar M."/>
            <person name="Claverie J.M."/>
            <person name="Frickenhaus S."/>
            <person name="Gonzalez K."/>
            <person name="Herman E.K."/>
            <person name="Lin Y.C."/>
            <person name="Napier J."/>
            <person name="Ogata H."/>
            <person name="Sarno A.F."/>
            <person name="Shmutz J."/>
            <person name="Schroeder D."/>
            <person name="de Vargas C."/>
            <person name="Verret F."/>
            <person name="von Dassow P."/>
            <person name="Valentin K."/>
            <person name="Van de Peer Y."/>
            <person name="Wheeler G."/>
            <person name="Dacks J.B."/>
            <person name="Delwiche C.F."/>
            <person name="Dyhrman S.T."/>
            <person name="Glockner G."/>
            <person name="John U."/>
            <person name="Richards T."/>
            <person name="Worden A.Z."/>
            <person name="Zhang X."/>
            <person name="Grigoriev I.V."/>
            <person name="Allen A.E."/>
            <person name="Bidle K."/>
            <person name="Borodovsky M."/>
            <person name="Bowler C."/>
            <person name="Brownlee C."/>
            <person name="Cock J.M."/>
            <person name="Elias M."/>
            <person name="Gladyshev V.N."/>
            <person name="Groth M."/>
            <person name="Guda C."/>
            <person name="Hadaegh A."/>
            <person name="Iglesias-Rodriguez M.D."/>
            <person name="Jenkins J."/>
            <person name="Jones B.M."/>
            <person name="Lawson T."/>
            <person name="Leese F."/>
            <person name="Lindquist E."/>
            <person name="Lobanov A."/>
            <person name="Lomsadze A."/>
            <person name="Malik S.B."/>
            <person name="Marsh M.E."/>
            <person name="Mackinder L."/>
            <person name="Mock T."/>
            <person name="Mueller-Roeber B."/>
            <person name="Pagarete A."/>
            <person name="Parker M."/>
            <person name="Probert I."/>
            <person name="Quesneville H."/>
            <person name="Raines C."/>
            <person name="Rensing S.A."/>
            <person name="Riano-Pachon D.M."/>
            <person name="Richier S."/>
            <person name="Rokitta S."/>
            <person name="Shiraiwa Y."/>
            <person name="Soanes D.M."/>
            <person name="van der Giezen M."/>
            <person name="Wahlund T.M."/>
            <person name="Williams B."/>
            <person name="Wilson W."/>
            <person name="Wolfe G."/>
            <person name="Wurch L.L."/>
        </authorList>
    </citation>
    <scope>NUCLEOTIDE SEQUENCE</scope>
</reference>
<dbReference type="Pfam" id="PF13409">
    <property type="entry name" value="GST_N_2"/>
    <property type="match status" value="1"/>
</dbReference>
<dbReference type="InterPro" id="IPR004045">
    <property type="entry name" value="Glutathione_S-Trfase_N"/>
</dbReference>
<dbReference type="STRING" id="2903.R1EEA7"/>
<sequence length="454" mass="48348">MGIAIPIGLAVTTALAMPMVPAVPTRWAALARRLPASSAPTPAITLYRDTNGWCPFCERVWLQLETKGLPYEEVLINLRDKPQWYKDMVPTTLVPAVKIRSGGTEEVVWESDVILRRLEELHPEPAMLPPDGERAAAEALIAEAGNLSSAGFRFAAAVRNASVTQEEVASLRAAFEDGLDALDAAIAEGGGPFICGGSVGLADATYLPFLERWAVQLPLTSGFALRPEEGEPPRWPQIEGWFVAMAEEPAYARVRGDTYSWSAAVAAFQRIFATNGTLSDAQRAVSRRADGAAALELRRSAQAAPSAAAALAAAEKIIANWEAVVADATAAEPLSQANLQRLEEEDGAAVELLLADCAARLLQCAGRWEDEAGGEPAAEGGEEEEEERALCEAELLGLEPLEHKVRADAARLVSARLCAPRDMGADAAEAMRGVLMAMASESEGLAWRKSGGLL</sequence>
<feature type="chain" id="PRO_5044226584" description="Glutathione S-transferase" evidence="1">
    <location>
        <begin position="17"/>
        <end position="454"/>
    </location>
</feature>
<evidence type="ECO:0008006" key="6">
    <source>
        <dbReference type="Google" id="ProtNLM"/>
    </source>
</evidence>
<dbReference type="InterPro" id="IPR050983">
    <property type="entry name" value="GST_Omega/HSP26"/>
</dbReference>
<dbReference type="InterPro" id="IPR040079">
    <property type="entry name" value="Glutathione_S-Trfase"/>
</dbReference>
<dbReference type="PROSITE" id="PS51354">
    <property type="entry name" value="GLUTAREDOXIN_2"/>
    <property type="match status" value="1"/>
</dbReference>
<dbReference type="InterPro" id="IPR036282">
    <property type="entry name" value="Glutathione-S-Trfase_C_sf"/>
</dbReference>
<dbReference type="Gene3D" id="3.40.30.10">
    <property type="entry name" value="Glutaredoxin"/>
    <property type="match status" value="1"/>
</dbReference>
<keyword evidence="1" id="KW-0732">Signal</keyword>
<dbReference type="Proteomes" id="UP000013827">
    <property type="component" value="Unassembled WGS sequence"/>
</dbReference>
<protein>
    <recommendedName>
        <fullName evidence="6">Glutathione S-transferase</fullName>
    </recommendedName>
</protein>
<evidence type="ECO:0000313" key="5">
    <source>
        <dbReference type="Proteomes" id="UP000013827"/>
    </source>
</evidence>
<dbReference type="PROSITE" id="PS50404">
    <property type="entry name" value="GST_NTER"/>
    <property type="match status" value="1"/>
</dbReference>
<dbReference type="RefSeq" id="XP_005777434.1">
    <property type="nucleotide sequence ID" value="XM_005777377.1"/>
</dbReference>
<evidence type="ECO:0000259" key="3">
    <source>
        <dbReference type="PROSITE" id="PS50405"/>
    </source>
</evidence>
<organism evidence="4 5">
    <name type="scientific">Emiliania huxleyi (strain CCMP1516)</name>
    <dbReference type="NCBI Taxonomy" id="280463"/>
    <lineage>
        <taxon>Eukaryota</taxon>
        <taxon>Haptista</taxon>
        <taxon>Haptophyta</taxon>
        <taxon>Prymnesiophyceae</taxon>
        <taxon>Isochrysidales</taxon>
        <taxon>Noelaerhabdaceae</taxon>
        <taxon>Emiliania</taxon>
    </lineage>
</organism>
<accession>A0A0D3JNC0</accession>
<dbReference type="GO" id="GO:0005737">
    <property type="term" value="C:cytoplasm"/>
    <property type="evidence" value="ECO:0007669"/>
    <property type="project" value="TreeGrafter"/>
</dbReference>
<dbReference type="SUPFAM" id="SSF47616">
    <property type="entry name" value="GST C-terminal domain-like"/>
    <property type="match status" value="1"/>
</dbReference>
<dbReference type="InterPro" id="IPR036249">
    <property type="entry name" value="Thioredoxin-like_sf"/>
</dbReference>
<name>A0A0D3JNC0_EMIH1</name>
<evidence type="ECO:0000259" key="2">
    <source>
        <dbReference type="PROSITE" id="PS50404"/>
    </source>
</evidence>
<dbReference type="GeneID" id="17270558"/>
<dbReference type="KEGG" id="ehx:EMIHUDRAFT_443703"/>
<dbReference type="PANTHER" id="PTHR43968">
    <property type="match status" value="1"/>
</dbReference>